<organism evidence="2 3">
    <name type="scientific">Pelotalea chapellei</name>
    <dbReference type="NCBI Taxonomy" id="44671"/>
    <lineage>
        <taxon>Bacteria</taxon>
        <taxon>Pseudomonadati</taxon>
        <taxon>Thermodesulfobacteriota</taxon>
        <taxon>Desulfuromonadia</taxon>
        <taxon>Geobacterales</taxon>
        <taxon>Geobacteraceae</taxon>
        <taxon>Pelotalea</taxon>
    </lineage>
</organism>
<sequence>MNALLRFLQKQLVEGMLPWSAQVAAAQRFGCTLAAVEELALEHGIFPARYQRNCTTITIADQLLLFQSRIIVIGCGGLGGYIMEGLARLGVGNIVAVDPDIFEEHNLNRQLLATPATLGKPKVLAALARVNEINPAVTVTPVMDAFCTANGRELLTGVTVAVDALDSISYRLELADSCAGMGIPMIHGAIGGWYGHVVTQLPGETTVQDIYRNWKNGKGIEKELGNPAFTPAVVASLQVAEACKVVLGKGELLRRRKLNIDLLDMEFDEVNFGPVEDMDEGLHLAA</sequence>
<dbReference type="PANTHER" id="PTHR43267:SF1">
    <property type="entry name" value="TRNA THREONYLCARBAMOYLADENOSINE DEHYDRATASE"/>
    <property type="match status" value="1"/>
</dbReference>
<dbReference type="Gene3D" id="3.40.50.720">
    <property type="entry name" value="NAD(P)-binding Rossmann-like Domain"/>
    <property type="match status" value="1"/>
</dbReference>
<keyword evidence="3" id="KW-1185">Reference proteome</keyword>
<dbReference type="Proteomes" id="UP000784128">
    <property type="component" value="Unassembled WGS sequence"/>
</dbReference>
<evidence type="ECO:0000259" key="1">
    <source>
        <dbReference type="Pfam" id="PF00899"/>
    </source>
</evidence>
<name>A0ABS5U3L0_9BACT</name>
<comment type="caution">
    <text evidence="2">The sequence shown here is derived from an EMBL/GenBank/DDBJ whole genome shotgun (WGS) entry which is preliminary data.</text>
</comment>
<dbReference type="RefSeq" id="WP_214295951.1">
    <property type="nucleotide sequence ID" value="NZ_JAHDYS010000001.1"/>
</dbReference>
<dbReference type="EMBL" id="JAHDYS010000001">
    <property type="protein sequence ID" value="MBT1070239.1"/>
    <property type="molecule type" value="Genomic_DNA"/>
</dbReference>
<gene>
    <name evidence="2" type="ORF">KJB30_00395</name>
</gene>
<dbReference type="CDD" id="cd00757">
    <property type="entry name" value="ThiF_MoeB_HesA_family"/>
    <property type="match status" value="1"/>
</dbReference>
<accession>A0ABS5U3L0</accession>
<proteinExistence type="predicted"/>
<feature type="domain" description="THIF-type NAD/FAD binding fold" evidence="1">
    <location>
        <begin position="50"/>
        <end position="272"/>
    </location>
</feature>
<evidence type="ECO:0000313" key="3">
    <source>
        <dbReference type="Proteomes" id="UP000784128"/>
    </source>
</evidence>
<dbReference type="InterPro" id="IPR035985">
    <property type="entry name" value="Ubiquitin-activating_enz"/>
</dbReference>
<dbReference type="InterPro" id="IPR000594">
    <property type="entry name" value="ThiF_NAD_FAD-bd"/>
</dbReference>
<reference evidence="2 3" key="1">
    <citation type="submission" date="2021-05" db="EMBL/GenBank/DDBJ databases">
        <title>The draft genome of Geobacter chapellei DSM 13688.</title>
        <authorList>
            <person name="Xu Z."/>
            <person name="Masuda Y."/>
            <person name="Itoh H."/>
            <person name="Senoo K."/>
        </authorList>
    </citation>
    <scope>NUCLEOTIDE SEQUENCE [LARGE SCALE GENOMIC DNA]</scope>
    <source>
        <strain evidence="2 3">DSM 13688</strain>
    </source>
</reference>
<dbReference type="SUPFAM" id="SSF69572">
    <property type="entry name" value="Activating enzymes of the ubiquitin-like proteins"/>
    <property type="match status" value="1"/>
</dbReference>
<dbReference type="Pfam" id="PF00899">
    <property type="entry name" value="ThiF"/>
    <property type="match status" value="1"/>
</dbReference>
<dbReference type="InterPro" id="IPR045886">
    <property type="entry name" value="ThiF/MoeB/HesA"/>
</dbReference>
<protein>
    <submittedName>
        <fullName evidence="2">HesA/MoeB/ThiF family protein</fullName>
    </submittedName>
</protein>
<dbReference type="PANTHER" id="PTHR43267">
    <property type="entry name" value="TRNA THREONYLCARBAMOYLADENOSINE DEHYDRATASE"/>
    <property type="match status" value="1"/>
</dbReference>
<evidence type="ECO:0000313" key="2">
    <source>
        <dbReference type="EMBL" id="MBT1070239.1"/>
    </source>
</evidence>